<dbReference type="EMBL" id="JMQM01000001">
    <property type="protein sequence ID" value="KFB09020.1"/>
    <property type="molecule type" value="Genomic_DNA"/>
</dbReference>
<dbReference type="InterPro" id="IPR053146">
    <property type="entry name" value="QDO-like"/>
</dbReference>
<evidence type="ECO:0000313" key="2">
    <source>
        <dbReference type="EMBL" id="KFB09020.1"/>
    </source>
</evidence>
<dbReference type="Pfam" id="PF07883">
    <property type="entry name" value="Cupin_2"/>
    <property type="match status" value="1"/>
</dbReference>
<dbReference type="STRING" id="472175.EL18_00034"/>
<keyword evidence="3" id="KW-1185">Reference proteome</keyword>
<sequence>MDVATSEKPTGVVWMGTRYEILLRAATTNGAMGMFQSEDQPGFGPPMHVHHDAEETFYILSGAVDFARGDERLTVRAGGAVHIPRGTPHTFRVRDEGSARMLTILTPGGFEGFFAEVAAAGFEMPRDLAAMQPISEKYRLEIVGPPLSAT</sequence>
<reference evidence="2 3" key="1">
    <citation type="submission" date="2014-05" db="EMBL/GenBank/DDBJ databases">
        <title>Draft Genome Sequence of Nitratireductor basaltis Strain UMTGB225, A Marine Bacterium Isolated from Green Barrel Tunicate.</title>
        <authorList>
            <person name="Gan H.Y."/>
        </authorList>
    </citation>
    <scope>NUCLEOTIDE SEQUENCE [LARGE SCALE GENOMIC DNA]</scope>
    <source>
        <strain evidence="2 3">UMTGB225</strain>
    </source>
</reference>
<dbReference type="InterPro" id="IPR013096">
    <property type="entry name" value="Cupin_2"/>
</dbReference>
<dbReference type="InterPro" id="IPR014710">
    <property type="entry name" value="RmlC-like_jellyroll"/>
</dbReference>
<dbReference type="OrthoDB" id="6058at2"/>
<gene>
    <name evidence="2" type="ORF">EL18_00034</name>
</gene>
<dbReference type="Proteomes" id="UP000053675">
    <property type="component" value="Unassembled WGS sequence"/>
</dbReference>
<name>A0A084U7T4_9HYPH</name>
<proteinExistence type="predicted"/>
<dbReference type="PANTHER" id="PTHR36440:SF1">
    <property type="entry name" value="PUTATIVE (AFU_ORTHOLOGUE AFUA_8G07350)-RELATED"/>
    <property type="match status" value="1"/>
</dbReference>
<dbReference type="PATRIC" id="fig|472175.3.peg.36"/>
<organism evidence="2 3">
    <name type="scientific">Nitratireductor basaltis</name>
    <dbReference type="NCBI Taxonomy" id="472175"/>
    <lineage>
        <taxon>Bacteria</taxon>
        <taxon>Pseudomonadati</taxon>
        <taxon>Pseudomonadota</taxon>
        <taxon>Alphaproteobacteria</taxon>
        <taxon>Hyphomicrobiales</taxon>
        <taxon>Phyllobacteriaceae</taxon>
        <taxon>Nitratireductor</taxon>
    </lineage>
</organism>
<dbReference type="eggNOG" id="COG0662">
    <property type="taxonomic scope" value="Bacteria"/>
</dbReference>
<evidence type="ECO:0000259" key="1">
    <source>
        <dbReference type="Pfam" id="PF07883"/>
    </source>
</evidence>
<dbReference type="RefSeq" id="WP_036478529.1">
    <property type="nucleotide sequence ID" value="NZ_JMQM01000001.1"/>
</dbReference>
<feature type="domain" description="Cupin type-2" evidence="1">
    <location>
        <begin position="39"/>
        <end position="104"/>
    </location>
</feature>
<comment type="caution">
    <text evidence="2">The sequence shown here is derived from an EMBL/GenBank/DDBJ whole genome shotgun (WGS) entry which is preliminary data.</text>
</comment>
<dbReference type="Gene3D" id="2.60.120.10">
    <property type="entry name" value="Jelly Rolls"/>
    <property type="match status" value="1"/>
</dbReference>
<dbReference type="SUPFAM" id="SSF51182">
    <property type="entry name" value="RmlC-like cupins"/>
    <property type="match status" value="1"/>
</dbReference>
<evidence type="ECO:0000313" key="3">
    <source>
        <dbReference type="Proteomes" id="UP000053675"/>
    </source>
</evidence>
<dbReference type="PANTHER" id="PTHR36440">
    <property type="entry name" value="PUTATIVE (AFU_ORTHOLOGUE AFUA_8G07350)-RELATED"/>
    <property type="match status" value="1"/>
</dbReference>
<protein>
    <recommendedName>
        <fullName evidence="1">Cupin type-2 domain-containing protein</fullName>
    </recommendedName>
</protein>
<accession>A0A084U7T4</accession>
<dbReference type="AlphaFoldDB" id="A0A084U7T4"/>
<dbReference type="InterPro" id="IPR011051">
    <property type="entry name" value="RmlC_Cupin_sf"/>
</dbReference>